<keyword evidence="6 16" id="KW-0227">DNA damage</keyword>
<comment type="caution">
    <text evidence="21">The sequence shown here is derived from an EMBL/GenBank/DDBJ whole genome shotgun (WGS) entry which is preliminary data.</text>
</comment>
<feature type="domain" description="5'-3' exonuclease" evidence="18">
    <location>
        <begin position="40"/>
        <end position="330"/>
    </location>
</feature>
<dbReference type="Proteomes" id="UP001195914">
    <property type="component" value="Unassembled WGS sequence"/>
</dbReference>
<dbReference type="GO" id="GO:0005730">
    <property type="term" value="C:nucleolus"/>
    <property type="evidence" value="ECO:0007669"/>
    <property type="project" value="UniProtKB-SubCell"/>
</dbReference>
<evidence type="ECO:0000256" key="16">
    <source>
        <dbReference type="HAMAP-Rule" id="MF_03140"/>
    </source>
</evidence>
<sequence>MGIRGLIGFLSETAPGSLSDASLESLSGTTVAIDASTALYQFSIAIREGSYFSSLTNSKGESTSHLAGLMTRCLRLLEAGIRVIFVFDSTPPELKLQTLAKRKELRQEAEQCLEKARDDDDKEAVKKYIGRTVRVSKHENDSAKELLRLMGVPVVEAQEEAEAQCAYLVQQGLADAVGTEDADALVFGCGTLIKNLTAGNKKILQVKLDKALEVLQLTRDQFIDFCILCGCDYCGTLKGIGPKTAYNLIKKYKCIERILELKSETLDGFELAREYFKNPKVAPVQEIHKGEIDIDGLKDFLIAKNDFAEDRVNKFLERLLKAKTKKAQLSLRSFFAKPAAAPKAKEEVTNVQPRSPCRVVEHVDIPAIQEATIGDYVVEPKRICKPTIGILSVCPPDVKIVKKRHKPIPIEVSEDAIPDHLKRFICVDHFEPRIIIRRTSPREVDNESAKSLVSHLCEVRGVRVPPASSDEQAVPHGEGLLWPNPLLQTFREAVKGTDNSRLQELWKASSSHGISWDALDKLYMAFRDARDASEEEWEKHAPEIADFASKVARDKIMRWREDCQICPPRLLRKWTHLLYRRWKQRYLHVYGPRMLSRFLKGEVTDRVLMREVNECSVPGDTSELPFSTQPSEFNPHFVQRVAAQSE</sequence>
<comment type="similarity">
    <text evidence="14 16">Belongs to the XPG/RAD2 endonuclease family. FEN1 subfamily.</text>
</comment>
<evidence type="ECO:0000256" key="2">
    <source>
        <dbReference type="ARBA" id="ARBA00022705"/>
    </source>
</evidence>
<evidence type="ECO:0000256" key="6">
    <source>
        <dbReference type="ARBA" id="ARBA00022763"/>
    </source>
</evidence>
<keyword evidence="8 16" id="KW-0269">Exonuclease</keyword>
<comment type="subunit">
    <text evidence="15">Interacts with PCNA1 and PCNA2. Three molecules of FEN1 bind to one PCNA trimer with each molecule binding to one PCNA monomer. PCNA stimulates the nuclease activity without altering cleavage specificity.</text>
</comment>
<evidence type="ECO:0000256" key="14">
    <source>
        <dbReference type="ARBA" id="ARBA00034726"/>
    </source>
</evidence>
<dbReference type="GO" id="GO:0043137">
    <property type="term" value="P:DNA replication, removal of RNA primer"/>
    <property type="evidence" value="ECO:0007669"/>
    <property type="project" value="UniProtKB-UniRule"/>
</dbReference>
<feature type="domain" description="XPG-I" evidence="19">
    <location>
        <begin position="148"/>
        <end position="217"/>
    </location>
</feature>
<dbReference type="Pfam" id="PF00867">
    <property type="entry name" value="XPG_I"/>
    <property type="match status" value="1"/>
</dbReference>
<dbReference type="InterPro" id="IPR008918">
    <property type="entry name" value="HhH2"/>
</dbReference>
<evidence type="ECO:0000259" key="18">
    <source>
        <dbReference type="SMART" id="SM00475"/>
    </source>
</evidence>
<evidence type="ECO:0000256" key="9">
    <source>
        <dbReference type="ARBA" id="ARBA00022842"/>
    </source>
</evidence>
<evidence type="ECO:0000256" key="11">
    <source>
        <dbReference type="ARBA" id="ARBA00023204"/>
    </source>
</evidence>
<dbReference type="FunFam" id="3.40.50.1010:FF:000016">
    <property type="entry name" value="Flap endonuclease 1"/>
    <property type="match status" value="1"/>
</dbReference>
<dbReference type="GO" id="GO:0005739">
    <property type="term" value="C:mitochondrion"/>
    <property type="evidence" value="ECO:0007669"/>
    <property type="project" value="UniProtKB-SubCell"/>
</dbReference>
<dbReference type="HAMAP" id="MF_00614">
    <property type="entry name" value="Fen"/>
    <property type="match status" value="1"/>
</dbReference>
<dbReference type="SUPFAM" id="SSF47807">
    <property type="entry name" value="5' to 3' exonuclease, C-terminal subdomain"/>
    <property type="match status" value="1"/>
</dbReference>
<comment type="function">
    <text evidence="13 16">Structure-specific nuclease with 5'-flap endonuclease and 5'-3' exonuclease activities involved in DNA replication and repair. During DNA replication, cleaves the 5'-overhanging flap structure that is generated by displacement synthesis when DNA polymerase encounters the 5'-end of a downstream Okazaki fragment. It enters the flap from the 5'-end and then tracks to cleave the flap base, leaving a nick for ligation. Also involved in the long patch base excision repair (LP-BER) pathway, by cleaving within the apurinic/apyrimidinic (AP) site-terminated flap. Acts as a genome stabilization factor that prevents flaps from equilibrating into structures that lead to duplications and deletions. Also possesses 5'-3' exonuclease activity on nicked or gapped double-stranded DNA, and exhibits RNase H activity. Also involved in replication and repair of rDNA and in repairing mitochondrial DNA.</text>
</comment>
<dbReference type="Gene3D" id="3.40.50.1010">
    <property type="entry name" value="5'-nuclease"/>
    <property type="match status" value="1"/>
</dbReference>
<protein>
    <recommendedName>
        <fullName evidence="16">Flap endonuclease 1</fullName>
        <shortName evidence="16">FEN-1</shortName>
        <ecNumber evidence="16">3.1.-.-</ecNumber>
    </recommendedName>
    <alternativeName>
        <fullName evidence="16">Flap structure-specific endonuclease 1</fullName>
    </alternativeName>
</protein>
<organism evidence="21 22">
    <name type="scientific">Babesia divergens</name>
    <dbReference type="NCBI Taxonomy" id="32595"/>
    <lineage>
        <taxon>Eukaryota</taxon>
        <taxon>Sar</taxon>
        <taxon>Alveolata</taxon>
        <taxon>Apicomplexa</taxon>
        <taxon>Aconoidasida</taxon>
        <taxon>Piroplasmida</taxon>
        <taxon>Babesiidae</taxon>
        <taxon>Babesia</taxon>
    </lineage>
</organism>
<evidence type="ECO:0000259" key="19">
    <source>
        <dbReference type="SMART" id="SM00484"/>
    </source>
</evidence>
<dbReference type="GO" id="GO:0000287">
    <property type="term" value="F:magnesium ion binding"/>
    <property type="evidence" value="ECO:0007669"/>
    <property type="project" value="UniProtKB-UniRule"/>
</dbReference>
<keyword evidence="2 16" id="KW-0235">DNA replication</keyword>
<evidence type="ECO:0000313" key="22">
    <source>
        <dbReference type="Proteomes" id="UP001195914"/>
    </source>
</evidence>
<evidence type="ECO:0000259" key="20">
    <source>
        <dbReference type="SMART" id="SM00485"/>
    </source>
</evidence>
<dbReference type="SMART" id="SM00279">
    <property type="entry name" value="HhH2"/>
    <property type="match status" value="1"/>
</dbReference>
<dbReference type="SMART" id="SM00475">
    <property type="entry name" value="53EXOc"/>
    <property type="match status" value="1"/>
</dbReference>
<feature type="coiled-coil region" evidence="17">
    <location>
        <begin position="95"/>
        <end position="122"/>
    </location>
</feature>
<dbReference type="Gene3D" id="1.10.150.20">
    <property type="entry name" value="5' to 3' exonuclease, C-terminal subdomain"/>
    <property type="match status" value="1"/>
</dbReference>
<dbReference type="InterPro" id="IPR029060">
    <property type="entry name" value="PIN-like_dom_sf"/>
</dbReference>
<accession>A0AAD9GI43</accession>
<evidence type="ECO:0000256" key="12">
    <source>
        <dbReference type="ARBA" id="ARBA00023242"/>
    </source>
</evidence>
<dbReference type="GO" id="GO:0006284">
    <property type="term" value="P:base-excision repair"/>
    <property type="evidence" value="ECO:0007669"/>
    <property type="project" value="UniProtKB-UniRule"/>
</dbReference>
<proteinExistence type="inferred from homology"/>
<reference evidence="21" key="1">
    <citation type="journal article" date="2014" name="Nucleic Acids Res.">
        <title>The evolutionary dynamics of variant antigen genes in Babesia reveal a history of genomic innovation underlying host-parasite interaction.</title>
        <authorList>
            <person name="Jackson A.P."/>
            <person name="Otto T.D."/>
            <person name="Darby A."/>
            <person name="Ramaprasad A."/>
            <person name="Xia D."/>
            <person name="Echaide I.E."/>
            <person name="Farber M."/>
            <person name="Gahlot S."/>
            <person name="Gamble J."/>
            <person name="Gupta D."/>
            <person name="Gupta Y."/>
            <person name="Jackson L."/>
            <person name="Malandrin L."/>
            <person name="Malas T.B."/>
            <person name="Moussa E."/>
            <person name="Nair M."/>
            <person name="Reid A.J."/>
            <person name="Sanders M."/>
            <person name="Sharma J."/>
            <person name="Tracey A."/>
            <person name="Quail M.A."/>
            <person name="Weir W."/>
            <person name="Wastling J.M."/>
            <person name="Hall N."/>
            <person name="Willadsen P."/>
            <person name="Lingelbach K."/>
            <person name="Shiels B."/>
            <person name="Tait A."/>
            <person name="Berriman M."/>
            <person name="Allred D.R."/>
            <person name="Pain A."/>
        </authorList>
    </citation>
    <scope>NUCLEOTIDE SEQUENCE</scope>
    <source>
        <strain evidence="21">1802A</strain>
    </source>
</reference>
<dbReference type="GO" id="GO:0008409">
    <property type="term" value="F:5'-3' exonuclease activity"/>
    <property type="evidence" value="ECO:0007669"/>
    <property type="project" value="UniProtKB-UniRule"/>
</dbReference>
<dbReference type="GO" id="GO:0005654">
    <property type="term" value="C:nucleoplasm"/>
    <property type="evidence" value="ECO:0007669"/>
    <property type="project" value="UniProtKB-SubCell"/>
</dbReference>
<dbReference type="InterPro" id="IPR023426">
    <property type="entry name" value="Flap_endonuc"/>
</dbReference>
<evidence type="ECO:0000256" key="10">
    <source>
        <dbReference type="ARBA" id="ARBA00023128"/>
    </source>
</evidence>
<dbReference type="InterPro" id="IPR002421">
    <property type="entry name" value="5-3_exonuclease"/>
</dbReference>
<dbReference type="FunFam" id="1.10.150.20:FF:000009">
    <property type="entry name" value="Flap endonuclease 1"/>
    <property type="match status" value="1"/>
</dbReference>
<comment type="subcellular location">
    <subcellularLocation>
        <location evidence="16">Nucleus</location>
        <location evidence="16">Nucleolus</location>
    </subcellularLocation>
    <subcellularLocation>
        <location evidence="16">Nucleus</location>
        <location evidence="16">Nucleoplasm</location>
    </subcellularLocation>
    <subcellularLocation>
        <location evidence="16">Mitochondrion</location>
    </subcellularLocation>
    <text evidence="16">Resides mostly in the nucleoli and relocalizes to the nucleoplasm upon DNA damage.</text>
</comment>
<evidence type="ECO:0000256" key="4">
    <source>
        <dbReference type="ARBA" id="ARBA00022723"/>
    </source>
</evidence>
<evidence type="ECO:0000256" key="17">
    <source>
        <dbReference type="SAM" id="Coils"/>
    </source>
</evidence>
<keyword evidence="4 16" id="KW-0479">Metal-binding</keyword>
<dbReference type="AlphaFoldDB" id="A0AAD9GI43"/>
<keyword evidence="7 16" id="KW-0378">Hydrolase</keyword>
<keyword evidence="11 16" id="KW-0234">DNA repair</keyword>
<dbReference type="EC" id="3.1.-.-" evidence="16"/>
<dbReference type="GO" id="GO:0003677">
    <property type="term" value="F:DNA binding"/>
    <property type="evidence" value="ECO:0007669"/>
    <property type="project" value="UniProtKB-UniRule"/>
</dbReference>
<dbReference type="InterPro" id="IPR006085">
    <property type="entry name" value="XPG_DNA_repair_N"/>
</dbReference>
<keyword evidence="22" id="KW-1185">Reference proteome</keyword>
<keyword evidence="5 16" id="KW-0255">Endonuclease</keyword>
<keyword evidence="1 16" id="KW-0597">Phosphoprotein</keyword>
<keyword evidence="12 16" id="KW-0539">Nucleus</keyword>
<dbReference type="GO" id="GO:0017108">
    <property type="term" value="F:5'-flap endonuclease activity"/>
    <property type="evidence" value="ECO:0007669"/>
    <property type="project" value="UniProtKB-UniRule"/>
</dbReference>
<reference evidence="21" key="2">
    <citation type="submission" date="2021-05" db="EMBL/GenBank/DDBJ databases">
        <authorList>
            <person name="Pain A."/>
        </authorList>
    </citation>
    <scope>NUCLEOTIDE SEQUENCE</scope>
    <source>
        <strain evidence="21">1802A</strain>
    </source>
</reference>
<evidence type="ECO:0000256" key="1">
    <source>
        <dbReference type="ARBA" id="ARBA00022553"/>
    </source>
</evidence>
<keyword evidence="10 16" id="KW-0496">Mitochondrion</keyword>
<evidence type="ECO:0000313" key="21">
    <source>
        <dbReference type="EMBL" id="KAK1938581.1"/>
    </source>
</evidence>
<dbReference type="Pfam" id="PF00752">
    <property type="entry name" value="XPG_N"/>
    <property type="match status" value="1"/>
</dbReference>
<keyword evidence="3 16" id="KW-0540">Nuclease</keyword>
<dbReference type="SMART" id="SM00484">
    <property type="entry name" value="XPGI"/>
    <property type="match status" value="1"/>
</dbReference>
<dbReference type="InterPro" id="IPR006086">
    <property type="entry name" value="XPG-I_dom"/>
</dbReference>
<name>A0AAD9GI43_BABDI</name>
<keyword evidence="9 16" id="KW-0460">Magnesium</keyword>
<comment type="cofactor">
    <cofactor evidence="16">
        <name>Mg(2+)</name>
        <dbReference type="ChEBI" id="CHEBI:18420"/>
    </cofactor>
    <text evidence="16">Binds 2 magnesium ions per subunit. They probably participate in the reaction catalyzed by the enzyme. May bind an additional third magnesium ion after substrate binding.</text>
</comment>
<dbReference type="PANTHER" id="PTHR11081:SF9">
    <property type="entry name" value="FLAP ENDONUCLEASE 1"/>
    <property type="match status" value="1"/>
</dbReference>
<dbReference type="SMART" id="SM00485">
    <property type="entry name" value="XPGN"/>
    <property type="match status" value="1"/>
</dbReference>
<evidence type="ECO:0000256" key="15">
    <source>
        <dbReference type="ARBA" id="ARBA00063178"/>
    </source>
</evidence>
<dbReference type="EMBL" id="JAHBMH010000024">
    <property type="protein sequence ID" value="KAK1938581.1"/>
    <property type="molecule type" value="Genomic_DNA"/>
</dbReference>
<evidence type="ECO:0000256" key="7">
    <source>
        <dbReference type="ARBA" id="ARBA00022801"/>
    </source>
</evidence>
<dbReference type="PANTHER" id="PTHR11081">
    <property type="entry name" value="FLAP ENDONUCLEASE FAMILY MEMBER"/>
    <property type="match status" value="1"/>
</dbReference>
<evidence type="ECO:0000256" key="5">
    <source>
        <dbReference type="ARBA" id="ARBA00022759"/>
    </source>
</evidence>
<gene>
    <name evidence="21" type="ORF">X943_002456</name>
</gene>
<evidence type="ECO:0000256" key="3">
    <source>
        <dbReference type="ARBA" id="ARBA00022722"/>
    </source>
</evidence>
<dbReference type="InterPro" id="IPR006084">
    <property type="entry name" value="XPG/Rad2"/>
</dbReference>
<keyword evidence="17" id="KW-0175">Coiled coil</keyword>
<evidence type="ECO:0000256" key="13">
    <source>
        <dbReference type="ARBA" id="ARBA00029382"/>
    </source>
</evidence>
<evidence type="ECO:0000256" key="8">
    <source>
        <dbReference type="ARBA" id="ARBA00022839"/>
    </source>
</evidence>
<dbReference type="PRINTS" id="PR00853">
    <property type="entry name" value="XPGRADSUPER"/>
</dbReference>
<feature type="domain" description="XPG N-terminal" evidence="20">
    <location>
        <begin position="1"/>
        <end position="109"/>
    </location>
</feature>
<dbReference type="SUPFAM" id="SSF88723">
    <property type="entry name" value="PIN domain-like"/>
    <property type="match status" value="1"/>
</dbReference>
<dbReference type="InterPro" id="IPR036279">
    <property type="entry name" value="5-3_exonuclease_C_sf"/>
</dbReference>
<dbReference type="CDD" id="cd09867">
    <property type="entry name" value="PIN_FEN1"/>
    <property type="match status" value="1"/>
</dbReference>